<dbReference type="Gene3D" id="1.20.140.10">
    <property type="entry name" value="Butyryl-CoA Dehydrogenase, subunit A, domain 3"/>
    <property type="match status" value="1"/>
</dbReference>
<comment type="similarity">
    <text evidence="2">Belongs to the HpaH/HsaA monooxygenase family.</text>
</comment>
<sequence>MTILDANPETGLAETAADARTLKERAVGLADLITAHANETEQNRRVAEPVIEALTEAGLFRLAQPKRLGGNEVSVRDFVEINSLIARADGATGWVTTLINVCAWMTGTFPERAQNDVWGDNPDARVCGVLTPTATASFEDGGLRITGSWGFASGSLHSQWALVGLPIVDDQGAQIDQGLALVPMTDLTIDDTWYVAGMRGTGSNTLVATDVFVPDHRIISISKAIEGDYGTEHTEEVLYRSAFVSTLSIVLAGAMTGMARGALDYVLGSLAKGKGIAYTFYDNSINAGSTQISMAEAAELVDTAMLHMARCADNIDQAARDGVYLTLLERGRARMDTGYIARRTREAVDLLMSVQGAGGFAEVSPLQRYWRDLNTASRHAVVSPGISSETYGRVLLGVKEQITPLI</sequence>
<dbReference type="Pfam" id="PF08028">
    <property type="entry name" value="Acyl-CoA_dh_2"/>
    <property type="match status" value="1"/>
</dbReference>
<dbReference type="SUPFAM" id="SSF56645">
    <property type="entry name" value="Acyl-CoA dehydrogenase NM domain-like"/>
    <property type="match status" value="1"/>
</dbReference>
<dbReference type="SUPFAM" id="SSF47203">
    <property type="entry name" value="Acyl-CoA dehydrogenase C-terminal domain-like"/>
    <property type="match status" value="1"/>
</dbReference>
<dbReference type="GO" id="GO:0005737">
    <property type="term" value="C:cytoplasm"/>
    <property type="evidence" value="ECO:0007669"/>
    <property type="project" value="TreeGrafter"/>
</dbReference>
<keyword evidence="6" id="KW-1185">Reference proteome</keyword>
<accession>A0A3E0VHI9</accession>
<dbReference type="Proteomes" id="UP000256486">
    <property type="component" value="Unassembled WGS sequence"/>
</dbReference>
<dbReference type="AlphaFoldDB" id="A0A3E0VHI9"/>
<proteinExistence type="inferred from homology"/>
<dbReference type="Gene3D" id="1.10.540.10">
    <property type="entry name" value="Acyl-CoA dehydrogenase/oxidase, N-terminal domain"/>
    <property type="match status" value="1"/>
</dbReference>
<dbReference type="GO" id="GO:0050660">
    <property type="term" value="F:flavin adenine dinucleotide binding"/>
    <property type="evidence" value="ECO:0007669"/>
    <property type="project" value="InterPro"/>
</dbReference>
<dbReference type="OrthoDB" id="3404950at2"/>
<dbReference type="GO" id="GO:0016712">
    <property type="term" value="F:oxidoreductase activity, acting on paired donors, with incorporation or reduction of molecular oxygen, reduced flavin or flavoprotein as one donor, and incorporation of one atom of oxygen"/>
    <property type="evidence" value="ECO:0007669"/>
    <property type="project" value="TreeGrafter"/>
</dbReference>
<feature type="domain" description="Acyl-CoA dehydrogenase C-terminal" evidence="4">
    <location>
        <begin position="249"/>
        <end position="383"/>
    </location>
</feature>
<keyword evidence="1" id="KW-0560">Oxidoreductase</keyword>
<dbReference type="InterPro" id="IPR013786">
    <property type="entry name" value="AcylCoA_DH/ox_N"/>
</dbReference>
<evidence type="ECO:0000256" key="1">
    <source>
        <dbReference type="ARBA" id="ARBA00023002"/>
    </source>
</evidence>
<protein>
    <submittedName>
        <fullName evidence="5">Oxidoreductase</fullName>
    </submittedName>
</protein>
<comment type="caution">
    <text evidence="5">The sequence shown here is derived from an EMBL/GenBank/DDBJ whole genome shotgun (WGS) entry which is preliminary data.</text>
</comment>
<dbReference type="InterPro" id="IPR046373">
    <property type="entry name" value="Acyl-CoA_Oxase/DH_mid-dom_sf"/>
</dbReference>
<dbReference type="InterPro" id="IPR050741">
    <property type="entry name" value="Acyl-CoA_dehydrogenase"/>
</dbReference>
<dbReference type="GO" id="GO:0003995">
    <property type="term" value="F:acyl-CoA dehydrogenase activity"/>
    <property type="evidence" value="ECO:0007669"/>
    <property type="project" value="TreeGrafter"/>
</dbReference>
<dbReference type="Gene3D" id="2.40.110.10">
    <property type="entry name" value="Butyryl-CoA Dehydrogenase, subunit A, domain 2"/>
    <property type="match status" value="1"/>
</dbReference>
<evidence type="ECO:0000256" key="2">
    <source>
        <dbReference type="ARBA" id="ARBA00049661"/>
    </source>
</evidence>
<evidence type="ECO:0000313" key="5">
    <source>
        <dbReference type="EMBL" id="RFA08840.1"/>
    </source>
</evidence>
<gene>
    <name evidence="5" type="ORF">B7R54_06080</name>
</gene>
<evidence type="ECO:0000313" key="6">
    <source>
        <dbReference type="Proteomes" id="UP000256486"/>
    </source>
</evidence>
<dbReference type="InterPro" id="IPR013107">
    <property type="entry name" value="Acyl-CoA_DH_C"/>
</dbReference>
<dbReference type="PANTHER" id="PTHR48083:SF19">
    <property type="entry name" value="FLAVIN-DEPENDENT MONOOXYGENASE, OXYGENASE SUBUNIT HSAA"/>
    <property type="match status" value="1"/>
</dbReference>
<dbReference type="EMBL" id="NBWZ01000001">
    <property type="protein sequence ID" value="RFA08840.1"/>
    <property type="molecule type" value="Genomic_DNA"/>
</dbReference>
<dbReference type="InterPro" id="IPR036250">
    <property type="entry name" value="AcylCo_DH-like_C"/>
</dbReference>
<reference evidence="5 6" key="1">
    <citation type="submission" date="2017-04" db="EMBL/GenBank/DDBJ databases">
        <title>Comparative genome analysis of Subtercola boreus.</title>
        <authorList>
            <person name="Cho Y.-J."/>
            <person name="Cho A."/>
            <person name="Kim O.-S."/>
            <person name="Lee J.-I."/>
        </authorList>
    </citation>
    <scope>NUCLEOTIDE SEQUENCE [LARGE SCALE GENOMIC DNA]</scope>
    <source>
        <strain evidence="5 6">K300</strain>
    </source>
</reference>
<organism evidence="5 6">
    <name type="scientific">Subtercola boreus</name>
    <dbReference type="NCBI Taxonomy" id="120213"/>
    <lineage>
        <taxon>Bacteria</taxon>
        <taxon>Bacillati</taxon>
        <taxon>Actinomycetota</taxon>
        <taxon>Actinomycetes</taxon>
        <taxon>Micrococcales</taxon>
        <taxon>Microbacteriaceae</taxon>
        <taxon>Subtercola</taxon>
    </lineage>
</organism>
<dbReference type="InterPro" id="IPR009100">
    <property type="entry name" value="AcylCoA_DH/oxidase_NM_dom_sf"/>
</dbReference>
<dbReference type="Pfam" id="PF02771">
    <property type="entry name" value="Acyl-CoA_dh_N"/>
    <property type="match status" value="1"/>
</dbReference>
<evidence type="ECO:0000259" key="3">
    <source>
        <dbReference type="Pfam" id="PF02771"/>
    </source>
</evidence>
<dbReference type="GO" id="GO:0033539">
    <property type="term" value="P:fatty acid beta-oxidation using acyl-CoA dehydrogenase"/>
    <property type="evidence" value="ECO:0007669"/>
    <property type="project" value="TreeGrafter"/>
</dbReference>
<dbReference type="PIRSF" id="PIRSF016578">
    <property type="entry name" value="HsaA"/>
    <property type="match status" value="1"/>
</dbReference>
<name>A0A3E0VHI9_9MICO</name>
<dbReference type="PANTHER" id="PTHR48083">
    <property type="entry name" value="MEDIUM-CHAIN SPECIFIC ACYL-COA DEHYDROGENASE, MITOCHONDRIAL-RELATED"/>
    <property type="match status" value="1"/>
</dbReference>
<dbReference type="RefSeq" id="WP_116414240.1">
    <property type="nucleotide sequence ID" value="NZ_NBWZ01000001.1"/>
</dbReference>
<evidence type="ECO:0000259" key="4">
    <source>
        <dbReference type="Pfam" id="PF08028"/>
    </source>
</evidence>
<dbReference type="InterPro" id="IPR037069">
    <property type="entry name" value="AcylCoA_DH/ox_N_sf"/>
</dbReference>
<feature type="domain" description="Acyl-CoA dehydrogenase/oxidase N-terminal" evidence="3">
    <location>
        <begin position="31"/>
        <end position="116"/>
    </location>
</feature>